<comment type="caution">
    <text evidence="14">The sequence shown here is derived from an EMBL/GenBank/DDBJ whole genome shotgun (WGS) entry which is preliminary data.</text>
</comment>
<feature type="transmembrane region" description="Helical" evidence="10">
    <location>
        <begin position="257"/>
        <end position="275"/>
    </location>
</feature>
<evidence type="ECO:0000256" key="1">
    <source>
        <dbReference type="ARBA" id="ARBA00004127"/>
    </source>
</evidence>
<comment type="pathway">
    <text evidence="2 10">Protein modification; protein glycosylation.</text>
</comment>
<sequence length="572" mass="62422">MTTTQAPRPGAARGLSGTAAGETLPTAWQRARGRLGVEDPFIGWSAALGLALLALVLRLWRLGEPKVFEFDETYYAKDAWSLVNHGYVREYVDGADEKILAGTTTGVWKGDPSMIVHPEVGKWLIGLGEKVFGMEPFGWRVASAVVGALMVLVMCRLARRVTGSTVLGLVAGLLLMLDGLQFVLSRLALLDIFLAFFTLCAVACLVNDRDWHRARMARLQPVPLTGGWGPVRGLLLRPWLLLGGVCFGLAIGTKWTALYPLAALGVLVWLWSSGARRSFGVRAAVLRSAVVDGLPAFVQLVGVAAVVYVGTWGGWLMHAGQYEEALSSTQYTQFTGQGHCEGDSFVSDDPDPDARWPTATEPDASGPAEVVQSLRSLWYYHQDVYTFHTNFLDCSTHSYASKPAGWLLLNRSVGVAADTGIQPGTRGCTAPEGSDCLRQVLLLGTPTIWWAGILALVFSAAMWLGARDWRHGLAVVGVASTWLPWLAYDDRPIFSFYAIVTLPFVVLSLTLAIGALVGRRRGPSTRRTVGVVVAGAFLVLTLVNFAWFWPIWTNGLLTNGEWLDRMWFARWI</sequence>
<dbReference type="EMBL" id="JBEGDP010000005">
    <property type="protein sequence ID" value="MEQ7847015.1"/>
    <property type="molecule type" value="Genomic_DNA"/>
</dbReference>
<reference evidence="14 15" key="1">
    <citation type="submission" date="2024-02" db="EMBL/GenBank/DDBJ databases">
        <title>Full genome sequence of Nocardioides kribbensis.</title>
        <authorList>
            <person name="Poletto B.L."/>
            <person name="Silva G."/>
            <person name="Galante D."/>
            <person name="Campos K.R."/>
            <person name="Santos M.B.N."/>
            <person name="Sacchi C.T."/>
        </authorList>
    </citation>
    <scope>NUCLEOTIDE SEQUENCE [LARGE SCALE GENOMIC DNA]</scope>
    <source>
        <strain evidence="14 15">O4R</strain>
    </source>
</reference>
<feature type="domain" description="Protein O-mannosyl-transferase C-terminal four TM" evidence="13">
    <location>
        <begin position="374"/>
        <end position="571"/>
    </location>
</feature>
<evidence type="ECO:0000256" key="11">
    <source>
        <dbReference type="SAM" id="MobiDB-lite"/>
    </source>
</evidence>
<name>A0ABV1NWY2_9ACTN</name>
<comment type="function">
    <text evidence="10">Protein O-mannosyltransferase that catalyzes the transfer of a single mannose residue from a polyprenol phospho-mannosyl lipidic donor to the hydroxyl group of selected serine and threonine residues in acceptor proteins.</text>
</comment>
<dbReference type="RefSeq" id="WP_349804217.1">
    <property type="nucleotide sequence ID" value="NZ_JBEGDP010000005.1"/>
</dbReference>
<organism evidence="14 15">
    <name type="scientific">Nocardioides kribbensis</name>
    <dbReference type="NCBI Taxonomy" id="305517"/>
    <lineage>
        <taxon>Bacteria</taxon>
        <taxon>Bacillati</taxon>
        <taxon>Actinomycetota</taxon>
        <taxon>Actinomycetes</taxon>
        <taxon>Propionibacteriales</taxon>
        <taxon>Nocardioidaceae</taxon>
        <taxon>Nocardioides</taxon>
    </lineage>
</organism>
<evidence type="ECO:0000256" key="7">
    <source>
        <dbReference type="ARBA" id="ARBA00022989"/>
    </source>
</evidence>
<accession>A0ABV1NWY2</accession>
<evidence type="ECO:0000256" key="4">
    <source>
        <dbReference type="ARBA" id="ARBA00022676"/>
    </source>
</evidence>
<evidence type="ECO:0000313" key="15">
    <source>
        <dbReference type="Proteomes" id="UP001482520"/>
    </source>
</evidence>
<feature type="transmembrane region" description="Helical" evidence="10">
    <location>
        <begin position="137"/>
        <end position="158"/>
    </location>
</feature>
<feature type="transmembrane region" description="Helical" evidence="10">
    <location>
        <begin position="234"/>
        <end position="251"/>
    </location>
</feature>
<keyword evidence="5 10" id="KW-0808">Transferase</keyword>
<evidence type="ECO:0000256" key="9">
    <source>
        <dbReference type="ARBA" id="ARBA00093617"/>
    </source>
</evidence>
<evidence type="ECO:0000256" key="8">
    <source>
        <dbReference type="ARBA" id="ARBA00023136"/>
    </source>
</evidence>
<evidence type="ECO:0000256" key="5">
    <source>
        <dbReference type="ARBA" id="ARBA00022679"/>
    </source>
</evidence>
<keyword evidence="15" id="KW-1185">Reference proteome</keyword>
<dbReference type="Pfam" id="PF16192">
    <property type="entry name" value="PMT_4TMC"/>
    <property type="match status" value="1"/>
</dbReference>
<dbReference type="InterPro" id="IPR003342">
    <property type="entry name" value="ArnT-like_N"/>
</dbReference>
<feature type="transmembrane region" description="Helical" evidence="10">
    <location>
        <begin position="529"/>
        <end position="549"/>
    </location>
</feature>
<feature type="domain" description="ArnT-like N-terminal" evidence="12">
    <location>
        <begin position="51"/>
        <end position="271"/>
    </location>
</feature>
<keyword evidence="10" id="KW-1003">Cell membrane</keyword>
<feature type="transmembrane region" description="Helical" evidence="10">
    <location>
        <begin position="494"/>
        <end position="517"/>
    </location>
</feature>
<dbReference type="Proteomes" id="UP001482520">
    <property type="component" value="Unassembled WGS sequence"/>
</dbReference>
<feature type="transmembrane region" description="Helical" evidence="10">
    <location>
        <begin position="165"/>
        <end position="182"/>
    </location>
</feature>
<feature type="region of interest" description="Disordered" evidence="11">
    <location>
        <begin position="345"/>
        <end position="366"/>
    </location>
</feature>
<protein>
    <recommendedName>
        <fullName evidence="9 10">Polyprenol-phosphate-mannose--protein mannosyltransferase</fullName>
        <ecNumber evidence="10">2.4.1.-</ecNumber>
    </recommendedName>
</protein>
<comment type="similarity">
    <text evidence="3 10">Belongs to the glycosyltransferase 39 family.</text>
</comment>
<evidence type="ECO:0000259" key="12">
    <source>
        <dbReference type="Pfam" id="PF02366"/>
    </source>
</evidence>
<comment type="subcellular location">
    <subcellularLocation>
        <location evidence="10">Cell membrane</location>
    </subcellularLocation>
    <subcellularLocation>
        <location evidence="1">Endomembrane system</location>
        <topology evidence="1">Multi-pass membrane protein</topology>
    </subcellularLocation>
</comment>
<dbReference type="EC" id="2.4.1.-" evidence="10"/>
<evidence type="ECO:0000256" key="6">
    <source>
        <dbReference type="ARBA" id="ARBA00022692"/>
    </source>
</evidence>
<evidence type="ECO:0000259" key="13">
    <source>
        <dbReference type="Pfam" id="PF16192"/>
    </source>
</evidence>
<dbReference type="PANTHER" id="PTHR10050:SF46">
    <property type="entry name" value="PROTEIN O-MANNOSYL-TRANSFERASE 2"/>
    <property type="match status" value="1"/>
</dbReference>
<gene>
    <name evidence="14" type="ORF">V6R90_06960</name>
</gene>
<evidence type="ECO:0000313" key="14">
    <source>
        <dbReference type="EMBL" id="MEQ7847015.1"/>
    </source>
</evidence>
<feature type="transmembrane region" description="Helical" evidence="10">
    <location>
        <begin position="472"/>
        <end position="488"/>
    </location>
</feature>
<feature type="transmembrane region" description="Helical" evidence="10">
    <location>
        <begin position="188"/>
        <end position="206"/>
    </location>
</feature>
<dbReference type="PANTHER" id="PTHR10050">
    <property type="entry name" value="DOLICHYL-PHOSPHATE-MANNOSE--PROTEIN MANNOSYLTRANSFERASE"/>
    <property type="match status" value="1"/>
</dbReference>
<evidence type="ECO:0000256" key="3">
    <source>
        <dbReference type="ARBA" id="ARBA00007222"/>
    </source>
</evidence>
<dbReference type="InterPro" id="IPR027005">
    <property type="entry name" value="PMT-like"/>
</dbReference>
<keyword evidence="4 10" id="KW-0328">Glycosyltransferase</keyword>
<keyword evidence="8 10" id="KW-0472">Membrane</keyword>
<evidence type="ECO:0000256" key="2">
    <source>
        <dbReference type="ARBA" id="ARBA00004922"/>
    </source>
</evidence>
<keyword evidence="7 10" id="KW-1133">Transmembrane helix</keyword>
<dbReference type="InterPro" id="IPR032421">
    <property type="entry name" value="PMT_4TMC"/>
</dbReference>
<proteinExistence type="inferred from homology"/>
<feature type="transmembrane region" description="Helical" evidence="10">
    <location>
        <begin position="296"/>
        <end position="317"/>
    </location>
</feature>
<evidence type="ECO:0000256" key="10">
    <source>
        <dbReference type="RuleBase" id="RU367007"/>
    </source>
</evidence>
<dbReference type="Pfam" id="PF02366">
    <property type="entry name" value="PMT"/>
    <property type="match status" value="1"/>
</dbReference>
<feature type="transmembrane region" description="Helical" evidence="10">
    <location>
        <begin position="447"/>
        <end position="465"/>
    </location>
</feature>
<feature type="transmembrane region" description="Helical" evidence="10">
    <location>
        <begin position="41"/>
        <end position="60"/>
    </location>
</feature>
<keyword evidence="6 10" id="KW-0812">Transmembrane</keyword>